<evidence type="ECO:0000313" key="5">
    <source>
        <dbReference type="EMBL" id="MFD2159049.1"/>
    </source>
</evidence>
<evidence type="ECO:0000313" key="6">
    <source>
        <dbReference type="Proteomes" id="UP001597389"/>
    </source>
</evidence>
<dbReference type="Pfam" id="PF13385">
    <property type="entry name" value="Laminin_G_3"/>
    <property type="match status" value="1"/>
</dbReference>
<dbReference type="Gene3D" id="2.60.120.200">
    <property type="match status" value="1"/>
</dbReference>
<proteinExistence type="predicted"/>
<dbReference type="InterPro" id="IPR013424">
    <property type="entry name" value="Ice-binding_C"/>
</dbReference>
<keyword evidence="6" id="KW-1185">Reference proteome</keyword>
<accession>A0ABW4ZAP3</accession>
<dbReference type="Proteomes" id="UP001597389">
    <property type="component" value="Unassembled WGS sequence"/>
</dbReference>
<evidence type="ECO:0000256" key="1">
    <source>
        <dbReference type="ARBA" id="ARBA00022729"/>
    </source>
</evidence>
<evidence type="ECO:0000256" key="3">
    <source>
        <dbReference type="SAM" id="SignalP"/>
    </source>
</evidence>
<dbReference type="InterPro" id="IPR006558">
    <property type="entry name" value="LamG-like"/>
</dbReference>
<keyword evidence="2" id="KW-1015">Disulfide bond</keyword>
<sequence length="270" mass="27963">MKKMKTITGLSALLGMASSATAALTSGLVTYYDFEDLNNDASASGPNATIVGTDVAVGQTGGAVGNAATFAGTTNDRISTSVGFGSGNTLGESFTVAAWYKLDTDATSAASRFFVFEAENNFDLSYGLRNLDAGLADGQTYAGSTPNNLFTDVHTAGTWQHVLITYTANAGTTTVETYINGSALDSITATTSTISSTGIHIGNARSSSGTRAFDGMIDEFAAWNRVLDSSEISQVYQNGVNGQAVTAIPEPSVTTLIGLGGLSLILRRRR</sequence>
<dbReference type="RefSeq" id="WP_377087419.1">
    <property type="nucleotide sequence ID" value="NZ_JBHSJL010000014.1"/>
</dbReference>
<dbReference type="InterPro" id="IPR013320">
    <property type="entry name" value="ConA-like_dom_sf"/>
</dbReference>
<dbReference type="NCBIfam" id="TIGR02595">
    <property type="entry name" value="PEP_CTERM"/>
    <property type="match status" value="1"/>
</dbReference>
<evidence type="ECO:0000256" key="2">
    <source>
        <dbReference type="ARBA" id="ARBA00023157"/>
    </source>
</evidence>
<organism evidence="5 6">
    <name type="scientific">Rubritalea tangerina</name>
    <dbReference type="NCBI Taxonomy" id="430798"/>
    <lineage>
        <taxon>Bacteria</taxon>
        <taxon>Pseudomonadati</taxon>
        <taxon>Verrucomicrobiota</taxon>
        <taxon>Verrucomicrobiia</taxon>
        <taxon>Verrucomicrobiales</taxon>
        <taxon>Rubritaleaceae</taxon>
        <taxon>Rubritalea</taxon>
    </lineage>
</organism>
<dbReference type="SUPFAM" id="SSF49899">
    <property type="entry name" value="Concanavalin A-like lectins/glucanases"/>
    <property type="match status" value="1"/>
</dbReference>
<reference evidence="6" key="1">
    <citation type="journal article" date="2019" name="Int. J. Syst. Evol. Microbiol.">
        <title>The Global Catalogue of Microorganisms (GCM) 10K type strain sequencing project: providing services to taxonomists for standard genome sequencing and annotation.</title>
        <authorList>
            <consortium name="The Broad Institute Genomics Platform"/>
            <consortium name="The Broad Institute Genome Sequencing Center for Infectious Disease"/>
            <person name="Wu L."/>
            <person name="Ma J."/>
        </authorList>
    </citation>
    <scope>NUCLEOTIDE SEQUENCE [LARGE SCALE GENOMIC DNA]</scope>
    <source>
        <strain evidence="6">CCUG 57942</strain>
    </source>
</reference>
<dbReference type="SMART" id="SM00560">
    <property type="entry name" value="LamGL"/>
    <property type="match status" value="1"/>
</dbReference>
<feature type="domain" description="LamG-like jellyroll fold" evidence="4">
    <location>
        <begin position="92"/>
        <end position="230"/>
    </location>
</feature>
<dbReference type="EMBL" id="JBHUJB010000035">
    <property type="protein sequence ID" value="MFD2159049.1"/>
    <property type="molecule type" value="Genomic_DNA"/>
</dbReference>
<name>A0ABW4ZAP3_9BACT</name>
<gene>
    <name evidence="5" type="ORF">ACFSW8_09075</name>
</gene>
<feature type="chain" id="PRO_5047266374" evidence="3">
    <location>
        <begin position="23"/>
        <end position="270"/>
    </location>
</feature>
<evidence type="ECO:0000259" key="4">
    <source>
        <dbReference type="SMART" id="SM00560"/>
    </source>
</evidence>
<protein>
    <submittedName>
        <fullName evidence="5">LamG-like jellyroll fold domain-containing protein</fullName>
    </submittedName>
</protein>
<feature type="signal peptide" evidence="3">
    <location>
        <begin position="1"/>
        <end position="22"/>
    </location>
</feature>
<keyword evidence="1 3" id="KW-0732">Signal</keyword>
<comment type="caution">
    <text evidence="5">The sequence shown here is derived from an EMBL/GenBank/DDBJ whole genome shotgun (WGS) entry which is preliminary data.</text>
</comment>